<feature type="region of interest" description="Disordered" evidence="6">
    <location>
        <begin position="1"/>
        <end position="21"/>
    </location>
</feature>
<evidence type="ECO:0000256" key="2">
    <source>
        <dbReference type="ARBA" id="ARBA00022729"/>
    </source>
</evidence>
<keyword evidence="2" id="KW-0732">Signal</keyword>
<sequence length="670" mass="73618">MAKDKDHKAHAADVRPPPDSGGMSTGVAVIGFLLCFLAGGAVMWGYDSHRMKTAGGITADSSSAGGAWADSDSPIPVTSKDPVWGSRSAPVTVVIFSDFQCPFCSRVEPTLDQVKKTYGPDKVRLVWKNQPLPFHDKAKPAAQAAQTVFTLKGSDAFWKFHDTAFQNQKDLSPESYEKWAVAAGVDANAYKTALASKKADAKIDEDQQLANKVGANGTPAFRINGVELSGAQPFEKFKEAIDKELGKAQAKIASGTPKDKIYVEMSKENFKAAPAKAEKEDDDEKEDTKTVWRVPVGNSPFQGKADAPVTIIEFSDFQCPYCKRVEPSLDKIKETYGDKVRIVWKHEPLPFHPRAKPAAALSIEARVQKGDKGFWEAHKRLFDSQPKLEDADLEKIAADMGLNVDKVKSAIKDEKYKKEIDADAELGEDVQASGTPHFFINGRRLVGAQPFEKFKTIIDEEVKKFDDAKGKVAAKDYYDSLMKTAKGAPEPEKKNAPPVPAGAPFKGGANAKVVIQEWSDFQCPFCSRVEPTIAEVMKTYGDKVKFVWRDKPLPMHPDAPLASEAAREALKQKGPDGFWKMHDKMFANQQKIKREDLEGYAKEIGLDMDKFKAALDSHVHKAVIDAEDKAGTDVGISGTPAFLINGYYISGAQPFPKFKKLIDRALNEAK</sequence>
<dbReference type="PANTHER" id="PTHR13887">
    <property type="entry name" value="GLUTATHIONE S-TRANSFERASE KAPPA"/>
    <property type="match status" value="1"/>
</dbReference>
<keyword evidence="7" id="KW-0472">Membrane</keyword>
<dbReference type="SUPFAM" id="SSF52833">
    <property type="entry name" value="Thioredoxin-like"/>
    <property type="match status" value="3"/>
</dbReference>
<evidence type="ECO:0000313" key="10">
    <source>
        <dbReference type="Proteomes" id="UP000064967"/>
    </source>
</evidence>
<dbReference type="InterPro" id="IPR011767">
    <property type="entry name" value="GLR_AS"/>
</dbReference>
<dbReference type="GO" id="GO:0016491">
    <property type="term" value="F:oxidoreductase activity"/>
    <property type="evidence" value="ECO:0007669"/>
    <property type="project" value="UniProtKB-KW"/>
</dbReference>
<keyword evidence="5" id="KW-0676">Redox-active center</keyword>
<evidence type="ECO:0000256" key="6">
    <source>
        <dbReference type="SAM" id="MobiDB-lite"/>
    </source>
</evidence>
<dbReference type="EMBL" id="CP012333">
    <property type="protein sequence ID" value="AKU95786.1"/>
    <property type="molecule type" value="Genomic_DNA"/>
</dbReference>
<dbReference type="InterPro" id="IPR036249">
    <property type="entry name" value="Thioredoxin-like_sf"/>
</dbReference>
<dbReference type="InterPro" id="IPR013766">
    <property type="entry name" value="Thioredoxin_domain"/>
</dbReference>
<dbReference type="Gene3D" id="3.40.30.10">
    <property type="entry name" value="Glutaredoxin"/>
    <property type="match status" value="3"/>
</dbReference>
<reference evidence="9 10" key="1">
    <citation type="submission" date="2015-08" db="EMBL/GenBank/DDBJ databases">
        <authorList>
            <person name="Babu N.S."/>
            <person name="Beckwith C.J."/>
            <person name="Beseler K.G."/>
            <person name="Brison A."/>
            <person name="Carone J.V."/>
            <person name="Caskin T.P."/>
            <person name="Diamond M."/>
            <person name="Durham M.E."/>
            <person name="Foxe J.M."/>
            <person name="Go M."/>
            <person name="Henderson B.A."/>
            <person name="Jones I.B."/>
            <person name="McGettigan J.A."/>
            <person name="Micheletti S.J."/>
            <person name="Nasrallah M.E."/>
            <person name="Ortiz D."/>
            <person name="Piller C.R."/>
            <person name="Privatt S.R."/>
            <person name="Schneider S.L."/>
            <person name="Sharp S."/>
            <person name="Smith T.C."/>
            <person name="Stanton J.D."/>
            <person name="Ullery H.E."/>
            <person name="Wilson R.J."/>
            <person name="Serrano M.G."/>
            <person name="Buck G."/>
            <person name="Lee V."/>
            <person name="Wang Y."/>
            <person name="Carvalho R."/>
            <person name="Voegtly L."/>
            <person name="Shi R."/>
            <person name="Duckworth R."/>
            <person name="Johnson A."/>
            <person name="Loviza R."/>
            <person name="Walstead R."/>
            <person name="Shah Z."/>
            <person name="Kiflezghi M."/>
            <person name="Wade K."/>
            <person name="Ball S.L."/>
            <person name="Bradley K.W."/>
            <person name="Asai D.J."/>
            <person name="Bowman C.A."/>
            <person name="Russell D.A."/>
            <person name="Pope W.H."/>
            <person name="Jacobs-Sera D."/>
            <person name="Hendrix R.W."/>
            <person name="Hatfull G.F."/>
        </authorList>
    </citation>
    <scope>NUCLEOTIDE SEQUENCE [LARGE SCALE GENOMIC DNA]</scope>
    <source>
        <strain evidence="9 10">DSM 27648</strain>
    </source>
</reference>
<feature type="domain" description="Thioredoxin" evidence="8">
    <location>
        <begin position="53"/>
        <end position="246"/>
    </location>
</feature>
<feature type="domain" description="Thioredoxin" evidence="8">
    <location>
        <begin position="266"/>
        <end position="463"/>
    </location>
</feature>
<feature type="domain" description="Thioredoxin" evidence="8">
    <location>
        <begin position="484"/>
        <end position="667"/>
    </location>
</feature>
<dbReference type="InterPro" id="IPR012336">
    <property type="entry name" value="Thioredoxin-like_fold"/>
</dbReference>
<feature type="compositionally biased region" description="Basic and acidic residues" evidence="6">
    <location>
        <begin position="1"/>
        <end position="13"/>
    </location>
</feature>
<dbReference type="PANTHER" id="PTHR13887:SF14">
    <property type="entry name" value="DISULFIDE BOND FORMATION PROTEIN D"/>
    <property type="match status" value="1"/>
</dbReference>
<feature type="transmembrane region" description="Helical" evidence="7">
    <location>
        <begin position="26"/>
        <end position="46"/>
    </location>
</feature>
<keyword evidence="7" id="KW-0812">Transmembrane</keyword>
<dbReference type="STRING" id="1391654.AKJ09_02450"/>
<evidence type="ECO:0000256" key="1">
    <source>
        <dbReference type="ARBA" id="ARBA00005791"/>
    </source>
</evidence>
<evidence type="ECO:0000313" key="9">
    <source>
        <dbReference type="EMBL" id="AKU95786.1"/>
    </source>
</evidence>
<keyword evidence="7" id="KW-1133">Transmembrane helix</keyword>
<dbReference type="Pfam" id="PF13462">
    <property type="entry name" value="Thioredoxin_4"/>
    <property type="match status" value="3"/>
</dbReference>
<dbReference type="OrthoDB" id="9784686at2"/>
<dbReference type="PATRIC" id="fig|1391654.3.peg.2488"/>
<organism evidence="9 10">
    <name type="scientific">Labilithrix luteola</name>
    <dbReference type="NCBI Taxonomy" id="1391654"/>
    <lineage>
        <taxon>Bacteria</taxon>
        <taxon>Pseudomonadati</taxon>
        <taxon>Myxococcota</taxon>
        <taxon>Polyangia</taxon>
        <taxon>Polyangiales</taxon>
        <taxon>Labilitrichaceae</taxon>
        <taxon>Labilithrix</taxon>
    </lineage>
</organism>
<evidence type="ECO:0000256" key="4">
    <source>
        <dbReference type="ARBA" id="ARBA00023157"/>
    </source>
</evidence>
<comment type="similarity">
    <text evidence="1">Belongs to the thioredoxin family. DsbA subfamily.</text>
</comment>
<dbReference type="PROSITE" id="PS00195">
    <property type="entry name" value="GLUTAREDOXIN_1"/>
    <property type="match status" value="1"/>
</dbReference>
<dbReference type="PROSITE" id="PS51352">
    <property type="entry name" value="THIOREDOXIN_2"/>
    <property type="match status" value="3"/>
</dbReference>
<evidence type="ECO:0000256" key="7">
    <source>
        <dbReference type="SAM" id="Phobius"/>
    </source>
</evidence>
<protein>
    <submittedName>
        <fullName evidence="9">Periplasmic thiol:disulfide interchange protein DsbA</fullName>
    </submittedName>
</protein>
<keyword evidence="10" id="KW-1185">Reference proteome</keyword>
<dbReference type="Proteomes" id="UP000064967">
    <property type="component" value="Chromosome"/>
</dbReference>
<gene>
    <name evidence="9" type="ORF">AKJ09_02450</name>
</gene>
<accession>A0A0K1PQY8</accession>
<evidence type="ECO:0000256" key="3">
    <source>
        <dbReference type="ARBA" id="ARBA00023002"/>
    </source>
</evidence>
<dbReference type="KEGG" id="llu:AKJ09_02450"/>
<dbReference type="AlphaFoldDB" id="A0A0K1PQY8"/>
<evidence type="ECO:0000259" key="8">
    <source>
        <dbReference type="PROSITE" id="PS51352"/>
    </source>
</evidence>
<evidence type="ECO:0000256" key="5">
    <source>
        <dbReference type="ARBA" id="ARBA00023284"/>
    </source>
</evidence>
<keyword evidence="4" id="KW-1015">Disulfide bond</keyword>
<keyword evidence="3" id="KW-0560">Oxidoreductase</keyword>
<dbReference type="RefSeq" id="WP_146647173.1">
    <property type="nucleotide sequence ID" value="NZ_CP012333.1"/>
</dbReference>
<name>A0A0K1PQY8_9BACT</name>
<proteinExistence type="inferred from homology"/>